<keyword evidence="1" id="KW-0732">Signal</keyword>
<reference evidence="2 3" key="1">
    <citation type="submission" date="2020-08" db="EMBL/GenBank/DDBJ databases">
        <title>Edaphobacter telluris sp. nov. and Acidobacterium dinghuensis sp. nov., two acidobacteria isolated from forest soil.</title>
        <authorList>
            <person name="Fu J."/>
            <person name="Qiu L."/>
        </authorList>
    </citation>
    <scope>NUCLEOTIDE SEQUENCE [LARGE SCALE GENOMIC DNA]</scope>
    <source>
        <strain evidence="2">4Y35</strain>
    </source>
</reference>
<feature type="signal peptide" evidence="1">
    <location>
        <begin position="1"/>
        <end position="22"/>
    </location>
</feature>
<name>A0A7G8BHP2_9BACT</name>
<keyword evidence="3" id="KW-1185">Reference proteome</keyword>
<dbReference type="Proteomes" id="UP000515312">
    <property type="component" value="Chromosome"/>
</dbReference>
<proteinExistence type="predicted"/>
<dbReference type="AlphaFoldDB" id="A0A7G8BHP2"/>
<dbReference type="EMBL" id="CP060394">
    <property type="protein sequence ID" value="QNI32062.1"/>
    <property type="molecule type" value="Genomic_DNA"/>
</dbReference>
<evidence type="ECO:0000313" key="3">
    <source>
        <dbReference type="Proteomes" id="UP000515312"/>
    </source>
</evidence>
<evidence type="ECO:0000256" key="1">
    <source>
        <dbReference type="SAM" id="SignalP"/>
    </source>
</evidence>
<organism evidence="2 3">
    <name type="scientific">Alloacidobacterium dinghuense</name>
    <dbReference type="NCBI Taxonomy" id="2763107"/>
    <lineage>
        <taxon>Bacteria</taxon>
        <taxon>Pseudomonadati</taxon>
        <taxon>Acidobacteriota</taxon>
        <taxon>Terriglobia</taxon>
        <taxon>Terriglobales</taxon>
        <taxon>Acidobacteriaceae</taxon>
        <taxon>Alloacidobacterium</taxon>
    </lineage>
</organism>
<dbReference type="RefSeq" id="WP_186743019.1">
    <property type="nucleotide sequence ID" value="NZ_CP060394.1"/>
</dbReference>
<evidence type="ECO:0000313" key="2">
    <source>
        <dbReference type="EMBL" id="QNI32062.1"/>
    </source>
</evidence>
<protein>
    <submittedName>
        <fullName evidence="2">Uncharacterized protein</fullName>
    </submittedName>
</protein>
<gene>
    <name evidence="2" type="ORF">H7849_24150</name>
</gene>
<sequence length="130" mass="14286">MRPMTRMFVFAAALASSSAAFALSKVTVNVPFNFESHGKTYQAGRYDVRLDLSENVLTLTNHDHPSQSIMWAASPADFGPNTPAASLKFDDEADGTHELHSIRLATRTTPVLDVRERHTAQREVSITGGR</sequence>
<accession>A0A7G8BHP2</accession>
<dbReference type="KEGG" id="adin:H7849_24150"/>
<feature type="chain" id="PRO_5028918665" evidence="1">
    <location>
        <begin position="23"/>
        <end position="130"/>
    </location>
</feature>